<evidence type="ECO:0000313" key="3">
    <source>
        <dbReference type="Proteomes" id="UP000585474"/>
    </source>
</evidence>
<sequence length="320" mass="36783">MTVFNEATVVVRRHPDLTLESREAIVHHRVFQEEVVGNMQFPPPEVEIIDLTSFAESGPGGHTSEFMTTTIMGIVQGTRQPLLLPQPQPPHLEEVKEQNQAPFLRINYLFKEFLKLKPPMLPGARMQSKPMLGWLQKVRLAAYQLEGEARRLVDYKGKGRTGYGLETFSARILGEIHASIIVGCQGLRISKSVPKWPASIAEHQVNFIKLEEYAPHLVATENQKARKFEDRLKAEIKRVVRPLRLQTYAEGLDRALVVEQDLNESKRFWENRRRKNVVEKSTGGTPNKQPSQRHRWETPELPHQPVQHAENFIQVFSRKQ</sequence>
<organism evidence="2 3">
    <name type="scientific">Actinidia rufa</name>
    <dbReference type="NCBI Taxonomy" id="165716"/>
    <lineage>
        <taxon>Eukaryota</taxon>
        <taxon>Viridiplantae</taxon>
        <taxon>Streptophyta</taxon>
        <taxon>Embryophyta</taxon>
        <taxon>Tracheophyta</taxon>
        <taxon>Spermatophyta</taxon>
        <taxon>Magnoliopsida</taxon>
        <taxon>eudicotyledons</taxon>
        <taxon>Gunneridae</taxon>
        <taxon>Pentapetalae</taxon>
        <taxon>asterids</taxon>
        <taxon>Ericales</taxon>
        <taxon>Actinidiaceae</taxon>
        <taxon>Actinidia</taxon>
    </lineage>
</organism>
<reference evidence="2 3" key="1">
    <citation type="submission" date="2019-07" db="EMBL/GenBank/DDBJ databases">
        <title>De Novo Assembly of kiwifruit Actinidia rufa.</title>
        <authorList>
            <person name="Sugita-Konishi S."/>
            <person name="Sato K."/>
            <person name="Mori E."/>
            <person name="Abe Y."/>
            <person name="Kisaki G."/>
            <person name="Hamano K."/>
            <person name="Suezawa K."/>
            <person name="Otani M."/>
            <person name="Fukuda T."/>
            <person name="Manabe T."/>
            <person name="Gomi K."/>
            <person name="Tabuchi M."/>
            <person name="Akimitsu K."/>
            <person name="Kataoka I."/>
        </authorList>
    </citation>
    <scope>NUCLEOTIDE SEQUENCE [LARGE SCALE GENOMIC DNA]</scope>
    <source>
        <strain evidence="3">cv. Fuchu</strain>
    </source>
</reference>
<keyword evidence="3" id="KW-1185">Reference proteome</keyword>
<evidence type="ECO:0000256" key="1">
    <source>
        <dbReference type="SAM" id="MobiDB-lite"/>
    </source>
</evidence>
<proteinExistence type="predicted"/>
<comment type="caution">
    <text evidence="2">The sequence shown here is derived from an EMBL/GenBank/DDBJ whole genome shotgun (WGS) entry which is preliminary data.</text>
</comment>
<accession>A0A7J0F8L9</accession>
<gene>
    <name evidence="2" type="ORF">Acr_10g0003760</name>
</gene>
<dbReference type="OrthoDB" id="272767at2759"/>
<dbReference type="Proteomes" id="UP000585474">
    <property type="component" value="Unassembled WGS sequence"/>
</dbReference>
<feature type="region of interest" description="Disordered" evidence="1">
    <location>
        <begin position="275"/>
        <end position="304"/>
    </location>
</feature>
<name>A0A7J0F8L9_9ERIC</name>
<protein>
    <submittedName>
        <fullName evidence="2">Uncharacterized protein</fullName>
    </submittedName>
</protein>
<evidence type="ECO:0000313" key="2">
    <source>
        <dbReference type="EMBL" id="GFY94991.1"/>
    </source>
</evidence>
<dbReference type="AlphaFoldDB" id="A0A7J0F8L9"/>
<dbReference type="EMBL" id="BJWL01000010">
    <property type="protein sequence ID" value="GFY94991.1"/>
    <property type="molecule type" value="Genomic_DNA"/>
</dbReference>